<reference evidence="1 2" key="1">
    <citation type="submission" date="2015-12" db="EMBL/GenBank/DDBJ databases">
        <title>Genome sequence of Aneurinibacillus soli.</title>
        <authorList>
            <person name="Lee J.S."/>
            <person name="Lee K.C."/>
            <person name="Kim K.K."/>
            <person name="Lee B.W."/>
        </authorList>
    </citation>
    <scope>NUCLEOTIDE SEQUENCE [LARGE SCALE GENOMIC DNA]</scope>
    <source>
        <strain evidence="1 2">CB4</strain>
    </source>
</reference>
<dbReference type="AlphaFoldDB" id="A0A0U4WEY2"/>
<protein>
    <submittedName>
        <fullName evidence="1">Uncharacterized protein</fullName>
    </submittedName>
</protein>
<evidence type="ECO:0000313" key="2">
    <source>
        <dbReference type="Proteomes" id="UP000217696"/>
    </source>
</evidence>
<proteinExistence type="predicted"/>
<accession>A0A0U4WEY2</accession>
<sequence length="30" mass="3382">MIISIYLDYGASSIMMDEDSEMVLFHIAEG</sequence>
<gene>
    <name evidence="1" type="ORF">CB4_01457</name>
</gene>
<name>A0A0U4WEY2_9BACL</name>
<dbReference type="EMBL" id="AP017312">
    <property type="protein sequence ID" value="BAU27288.1"/>
    <property type="molecule type" value="Genomic_DNA"/>
</dbReference>
<keyword evidence="2" id="KW-1185">Reference proteome</keyword>
<dbReference type="Proteomes" id="UP000217696">
    <property type="component" value="Chromosome"/>
</dbReference>
<evidence type="ECO:0000313" key="1">
    <source>
        <dbReference type="EMBL" id="BAU27288.1"/>
    </source>
</evidence>
<organism evidence="1 2">
    <name type="scientific">Aneurinibacillus soli</name>
    <dbReference type="NCBI Taxonomy" id="1500254"/>
    <lineage>
        <taxon>Bacteria</taxon>
        <taxon>Bacillati</taxon>
        <taxon>Bacillota</taxon>
        <taxon>Bacilli</taxon>
        <taxon>Bacillales</taxon>
        <taxon>Paenibacillaceae</taxon>
        <taxon>Aneurinibacillus group</taxon>
        <taxon>Aneurinibacillus</taxon>
    </lineage>
</organism>
<dbReference type="KEGG" id="asoc:CB4_01457"/>